<reference evidence="2 3" key="1">
    <citation type="submission" date="2019-09" db="EMBL/GenBank/DDBJ databases">
        <title>Nocardioides panacisoli sp. nov., isolated from the soil of a ginseng field.</title>
        <authorList>
            <person name="Cho C."/>
        </authorList>
    </citation>
    <scope>NUCLEOTIDE SEQUENCE [LARGE SCALE GENOMIC DNA]</scope>
    <source>
        <strain evidence="2 3">BN130099</strain>
    </source>
</reference>
<organism evidence="2 3">
    <name type="scientific">Nocardioides humilatus</name>
    <dbReference type="NCBI Taxonomy" id="2607660"/>
    <lineage>
        <taxon>Bacteria</taxon>
        <taxon>Bacillati</taxon>
        <taxon>Actinomycetota</taxon>
        <taxon>Actinomycetes</taxon>
        <taxon>Propionibacteriales</taxon>
        <taxon>Nocardioidaceae</taxon>
        <taxon>Nocardioides</taxon>
    </lineage>
</organism>
<protein>
    <submittedName>
        <fullName evidence="2">Alpha/beta hydrolase</fullName>
    </submittedName>
</protein>
<dbReference type="InterPro" id="IPR029058">
    <property type="entry name" value="AB_hydrolase_fold"/>
</dbReference>
<dbReference type="PRINTS" id="PR00111">
    <property type="entry name" value="ABHYDROLASE"/>
</dbReference>
<accession>A0A5B1LMB2</accession>
<dbReference type="Pfam" id="PF00561">
    <property type="entry name" value="Abhydrolase_1"/>
    <property type="match status" value="1"/>
</dbReference>
<dbReference type="Gene3D" id="3.40.50.1820">
    <property type="entry name" value="alpha/beta hydrolase"/>
    <property type="match status" value="1"/>
</dbReference>
<dbReference type="GO" id="GO:0016020">
    <property type="term" value="C:membrane"/>
    <property type="evidence" value="ECO:0007669"/>
    <property type="project" value="TreeGrafter"/>
</dbReference>
<keyword evidence="3" id="KW-1185">Reference proteome</keyword>
<sequence>MTAPNPTATATPRPRRLRRVIATLGCSLAVAATAIAVTYPGVGALTYRLTVGVETRLDGLHTEHAEVDGLEMAYYEGGPVAAPTIVMLHGYSADRDVWARFAAELVDDYHVVIPDLAGHGDTPFVEGADYSAPAQADRVAGLLDVLDIDRTHIIGNSMGGFVAASFARAYPTRMLSLGLSDAAGVIAPEPSAMDILMERDGQNPFLLEDPDQFDDFYAMTMAKPPWVPGFVKDAMAQDYVDREPELAEIFEGFHHRDLLDEHLDEITAPAYVMWGEEDQLVDPSAADVWVDGLPDATLVTYPGIGHMPMLEIPEESAADYAAFLEDLS</sequence>
<dbReference type="InterPro" id="IPR050266">
    <property type="entry name" value="AB_hydrolase_sf"/>
</dbReference>
<dbReference type="PANTHER" id="PTHR43798:SF5">
    <property type="entry name" value="MONOACYLGLYCEROL LIPASE ABHD6"/>
    <property type="match status" value="1"/>
</dbReference>
<proteinExistence type="predicted"/>
<dbReference type="Proteomes" id="UP000325003">
    <property type="component" value="Unassembled WGS sequence"/>
</dbReference>
<feature type="domain" description="AB hydrolase-1" evidence="1">
    <location>
        <begin position="83"/>
        <end position="311"/>
    </location>
</feature>
<gene>
    <name evidence="2" type="ORF">F0U44_05090</name>
</gene>
<evidence type="ECO:0000313" key="3">
    <source>
        <dbReference type="Proteomes" id="UP000325003"/>
    </source>
</evidence>
<name>A0A5B1LMB2_9ACTN</name>
<keyword evidence="2" id="KW-0378">Hydrolase</keyword>
<dbReference type="RefSeq" id="WP_149727114.1">
    <property type="nucleotide sequence ID" value="NZ_VUJV01000001.1"/>
</dbReference>
<dbReference type="GO" id="GO:0047372">
    <property type="term" value="F:monoacylglycerol lipase activity"/>
    <property type="evidence" value="ECO:0007669"/>
    <property type="project" value="TreeGrafter"/>
</dbReference>
<comment type="caution">
    <text evidence="2">The sequence shown here is derived from an EMBL/GenBank/DDBJ whole genome shotgun (WGS) entry which is preliminary data.</text>
</comment>
<dbReference type="SUPFAM" id="SSF53474">
    <property type="entry name" value="alpha/beta-Hydrolases"/>
    <property type="match status" value="1"/>
</dbReference>
<evidence type="ECO:0000259" key="1">
    <source>
        <dbReference type="Pfam" id="PF00561"/>
    </source>
</evidence>
<dbReference type="PANTHER" id="PTHR43798">
    <property type="entry name" value="MONOACYLGLYCEROL LIPASE"/>
    <property type="match status" value="1"/>
</dbReference>
<evidence type="ECO:0000313" key="2">
    <source>
        <dbReference type="EMBL" id="KAA1421654.1"/>
    </source>
</evidence>
<dbReference type="AlphaFoldDB" id="A0A5B1LMB2"/>
<reference evidence="2 3" key="2">
    <citation type="submission" date="2019-09" db="EMBL/GenBank/DDBJ databases">
        <authorList>
            <person name="Jin C."/>
        </authorList>
    </citation>
    <scope>NUCLEOTIDE SEQUENCE [LARGE SCALE GENOMIC DNA]</scope>
    <source>
        <strain evidence="2 3">BN130099</strain>
    </source>
</reference>
<dbReference type="GO" id="GO:0046464">
    <property type="term" value="P:acylglycerol catabolic process"/>
    <property type="evidence" value="ECO:0007669"/>
    <property type="project" value="TreeGrafter"/>
</dbReference>
<dbReference type="InterPro" id="IPR000073">
    <property type="entry name" value="AB_hydrolase_1"/>
</dbReference>
<dbReference type="EMBL" id="VUJV01000001">
    <property type="protein sequence ID" value="KAA1421654.1"/>
    <property type="molecule type" value="Genomic_DNA"/>
</dbReference>